<keyword evidence="3" id="KW-1185">Reference proteome</keyword>
<proteinExistence type="predicted"/>
<evidence type="ECO:0000313" key="3">
    <source>
        <dbReference type="Proteomes" id="UP000886520"/>
    </source>
</evidence>
<protein>
    <submittedName>
        <fullName evidence="2">Uncharacterized protein</fullName>
    </submittedName>
</protein>
<feature type="compositionally biased region" description="Low complexity" evidence="1">
    <location>
        <begin position="102"/>
        <end position="112"/>
    </location>
</feature>
<reference evidence="2" key="1">
    <citation type="submission" date="2021-01" db="EMBL/GenBank/DDBJ databases">
        <title>Adiantum capillus-veneris genome.</title>
        <authorList>
            <person name="Fang Y."/>
            <person name="Liao Q."/>
        </authorList>
    </citation>
    <scope>NUCLEOTIDE SEQUENCE</scope>
    <source>
        <strain evidence="2">H3</strain>
        <tissue evidence="2">Leaf</tissue>
    </source>
</reference>
<feature type="compositionally biased region" description="Polar residues" evidence="1">
    <location>
        <begin position="138"/>
        <end position="149"/>
    </location>
</feature>
<name>A0A9D4ZMA9_ADICA</name>
<dbReference type="AlphaFoldDB" id="A0A9D4ZMA9"/>
<comment type="caution">
    <text evidence="2">The sequence shown here is derived from an EMBL/GenBank/DDBJ whole genome shotgun (WGS) entry which is preliminary data.</text>
</comment>
<evidence type="ECO:0000256" key="1">
    <source>
        <dbReference type="SAM" id="MobiDB-lite"/>
    </source>
</evidence>
<feature type="region of interest" description="Disordered" evidence="1">
    <location>
        <begin position="102"/>
        <end position="149"/>
    </location>
</feature>
<dbReference type="Proteomes" id="UP000886520">
    <property type="component" value="Chromosome 4"/>
</dbReference>
<organism evidence="2 3">
    <name type="scientific">Adiantum capillus-veneris</name>
    <name type="common">Maidenhair fern</name>
    <dbReference type="NCBI Taxonomy" id="13818"/>
    <lineage>
        <taxon>Eukaryota</taxon>
        <taxon>Viridiplantae</taxon>
        <taxon>Streptophyta</taxon>
        <taxon>Embryophyta</taxon>
        <taxon>Tracheophyta</taxon>
        <taxon>Polypodiopsida</taxon>
        <taxon>Polypodiidae</taxon>
        <taxon>Polypodiales</taxon>
        <taxon>Pteridineae</taxon>
        <taxon>Pteridaceae</taxon>
        <taxon>Vittarioideae</taxon>
        <taxon>Adiantum</taxon>
    </lineage>
</organism>
<gene>
    <name evidence="2" type="ORF">GOP47_0004131</name>
</gene>
<accession>A0A9D4ZMA9</accession>
<dbReference type="EMBL" id="JABFUD020000004">
    <property type="protein sequence ID" value="KAI5080948.1"/>
    <property type="molecule type" value="Genomic_DNA"/>
</dbReference>
<dbReference type="OrthoDB" id="10496136at2759"/>
<sequence length="149" mass="16261">MARGHMGKPARAIRIAAVGDEKGYLASVALASNNMGALTPMLTLLWPSQGRQALLPQGLKCRLEAEGCEGKQRHHYFWADPVHFYRHSFLAARLSFMLSRSSSTRSDTMTQRQQEELADSPSAPLPLPSLAPGLGNEPPSSLVTNWSTC</sequence>
<evidence type="ECO:0000313" key="2">
    <source>
        <dbReference type="EMBL" id="KAI5080948.1"/>
    </source>
</evidence>